<dbReference type="PRINTS" id="PR00411">
    <property type="entry name" value="PNDRDTASEI"/>
</dbReference>
<dbReference type="Pfam" id="PF07992">
    <property type="entry name" value="Pyr_redox_2"/>
    <property type="match status" value="1"/>
</dbReference>
<dbReference type="Gene3D" id="1.10.10.1100">
    <property type="entry name" value="BFD-like [2Fe-2S]-binding domain"/>
    <property type="match status" value="1"/>
</dbReference>
<dbReference type="InterPro" id="IPR017224">
    <property type="entry name" value="Opine_Oxase_asu/HCN_bsu"/>
</dbReference>
<organism evidence="4 5">
    <name type="scientific">Stella humosa</name>
    <dbReference type="NCBI Taxonomy" id="94"/>
    <lineage>
        <taxon>Bacteria</taxon>
        <taxon>Pseudomonadati</taxon>
        <taxon>Pseudomonadota</taxon>
        <taxon>Alphaproteobacteria</taxon>
        <taxon>Rhodospirillales</taxon>
        <taxon>Stellaceae</taxon>
        <taxon>Stella</taxon>
    </lineage>
</organism>
<feature type="domain" description="FAD/NAD(P)-binding" evidence="2">
    <location>
        <begin position="5"/>
        <end position="318"/>
    </location>
</feature>
<keyword evidence="1" id="KW-0560">Oxidoreductase</keyword>
<dbReference type="Proteomes" id="UP000278222">
    <property type="component" value="Unassembled WGS sequence"/>
</dbReference>
<dbReference type="InterPro" id="IPR041854">
    <property type="entry name" value="BFD-like_2Fe2S-bd_dom_sf"/>
</dbReference>
<dbReference type="InterPro" id="IPR036188">
    <property type="entry name" value="FAD/NAD-bd_sf"/>
</dbReference>
<evidence type="ECO:0000313" key="4">
    <source>
        <dbReference type="EMBL" id="ROP99956.1"/>
    </source>
</evidence>
<keyword evidence="5" id="KW-1185">Reference proteome</keyword>
<gene>
    <name evidence="4" type="ORF">EDC65_1751</name>
</gene>
<comment type="caution">
    <text evidence="4">The sequence shown here is derived from an EMBL/GenBank/DDBJ whole genome shotgun (WGS) entry which is preliminary data.</text>
</comment>
<dbReference type="Gene3D" id="3.50.50.60">
    <property type="entry name" value="FAD/NAD(P)-binding domain"/>
    <property type="match status" value="1"/>
</dbReference>
<name>A0A3N1MB84_9PROT</name>
<dbReference type="AlphaFoldDB" id="A0A3N1MB84"/>
<dbReference type="RefSeq" id="WP_123689288.1">
    <property type="nucleotide sequence ID" value="NZ_AP019700.1"/>
</dbReference>
<dbReference type="SUPFAM" id="SSF51905">
    <property type="entry name" value="FAD/NAD(P)-binding domain"/>
    <property type="match status" value="1"/>
</dbReference>
<evidence type="ECO:0000256" key="1">
    <source>
        <dbReference type="ARBA" id="ARBA00023002"/>
    </source>
</evidence>
<dbReference type="EMBL" id="RJKX01000013">
    <property type="protein sequence ID" value="ROP99956.1"/>
    <property type="molecule type" value="Genomic_DNA"/>
</dbReference>
<dbReference type="PRINTS" id="PR00368">
    <property type="entry name" value="FADPNR"/>
</dbReference>
<evidence type="ECO:0000313" key="5">
    <source>
        <dbReference type="Proteomes" id="UP000278222"/>
    </source>
</evidence>
<dbReference type="Pfam" id="PF17806">
    <property type="entry name" value="SO_alpha_A3"/>
    <property type="match status" value="1"/>
</dbReference>
<sequence length="463" mass="48623">MSETFDLVVIGAGPAGLAAAAQAAELGLSAVVVDEQPEPGGQIYRAVERATKGPAAAALGADYAHGRQVVEAFRRSGAAYRPGLQVWQVEPSGEVLASDGQRSVAFAGRRALVAVGATERPVPIPGWTLPGVMGVGAGQILLKSSGMVPAGETWVVGSGPLPLLYMQQIIAAGGRIAGYIDTTPAANGFLAAPHLSAALRNLPYLRKGLKLRGALRRSGIPGHRADAVEAAGDGRVERVRFRSGGTWHEKPCDLLLLHEGVVPNVHVTMAIGCAHEWDERQECFRPRLDEWGCTDIAAILVAGDCGGIEGARAAEARGRLVALGAAASLGRIDDATRDRMARPLRRELRRHLPIRPFLDTLFRPRRGLTAPADAVIACRCESVTAGQVRETVRIGAVGPNQAKSFIRCGMGPCQGRMCGLTVTGIIAEATGRTPAEVGFFRIRPPLKPLTLGELAALGEDSGT</sequence>
<dbReference type="OrthoDB" id="9801699at2"/>
<evidence type="ECO:0000259" key="3">
    <source>
        <dbReference type="Pfam" id="PF17806"/>
    </source>
</evidence>
<dbReference type="InterPro" id="IPR051691">
    <property type="entry name" value="Metab_Enz_Cyan_OpOx_G3PDH"/>
</dbReference>
<accession>A0A3N1MB84</accession>
<dbReference type="PIRSF" id="PIRSF037495">
    <property type="entry name" value="Opine_OX_OoxA/HcnB"/>
    <property type="match status" value="1"/>
</dbReference>
<protein>
    <submittedName>
        <fullName evidence="4">NADPH-dependent 2,4-dienoyl-CoA reductase/sulfur reductase-like enzyme</fullName>
    </submittedName>
</protein>
<dbReference type="GO" id="GO:0016491">
    <property type="term" value="F:oxidoreductase activity"/>
    <property type="evidence" value="ECO:0007669"/>
    <property type="project" value="UniProtKB-KW"/>
</dbReference>
<reference evidence="4 5" key="1">
    <citation type="submission" date="2018-11" db="EMBL/GenBank/DDBJ databases">
        <title>Genomic Encyclopedia of Type Strains, Phase IV (KMG-IV): sequencing the most valuable type-strain genomes for metagenomic binning, comparative biology and taxonomic classification.</title>
        <authorList>
            <person name="Goeker M."/>
        </authorList>
    </citation>
    <scope>NUCLEOTIDE SEQUENCE [LARGE SCALE GENOMIC DNA]</scope>
    <source>
        <strain evidence="4 5">DSM 5900</strain>
    </source>
</reference>
<dbReference type="CDD" id="cd19946">
    <property type="entry name" value="GlpA-like_Fer2_BFD-like"/>
    <property type="match status" value="1"/>
</dbReference>
<dbReference type="PANTHER" id="PTHR42949">
    <property type="entry name" value="ANAEROBIC GLYCEROL-3-PHOSPHATE DEHYDROGENASE SUBUNIT B"/>
    <property type="match status" value="1"/>
</dbReference>
<evidence type="ECO:0000259" key="2">
    <source>
        <dbReference type="Pfam" id="PF07992"/>
    </source>
</evidence>
<proteinExistence type="predicted"/>
<dbReference type="InterPro" id="IPR023753">
    <property type="entry name" value="FAD/NAD-binding_dom"/>
</dbReference>
<dbReference type="InterPro" id="IPR041117">
    <property type="entry name" value="SoxA_A3"/>
</dbReference>
<dbReference type="PANTHER" id="PTHR42949:SF3">
    <property type="entry name" value="ANAEROBIC GLYCEROL-3-PHOSPHATE DEHYDROGENASE SUBUNIT B"/>
    <property type="match status" value="1"/>
</dbReference>
<feature type="domain" description="SoxA A3" evidence="3">
    <location>
        <begin position="382"/>
        <end position="456"/>
    </location>
</feature>